<proteinExistence type="inferred from homology"/>
<evidence type="ECO:0000313" key="14">
    <source>
        <dbReference type="Proteomes" id="UP000070412"/>
    </source>
</evidence>
<reference evidence="12" key="2">
    <citation type="submission" date="2020-01" db="EMBL/GenBank/DDBJ databases">
        <authorList>
            <person name="Korhonen P.K.K."/>
            <person name="Guangxu M.G."/>
            <person name="Wang T.W."/>
            <person name="Stroehlein A.J.S."/>
            <person name="Young N.D."/>
            <person name="Ang C.-S.A."/>
            <person name="Fernando D.W.F."/>
            <person name="Lu H.L."/>
            <person name="Taylor S.T."/>
            <person name="Ehtesham M.E.M."/>
            <person name="Najaraj S.H.N."/>
            <person name="Harsha G.H.G."/>
            <person name="Madugundu A.M."/>
            <person name="Renuse S.R."/>
            <person name="Holt D.H."/>
            <person name="Pandey A.P."/>
            <person name="Papenfuss A.P."/>
            <person name="Gasser R.B.G."/>
            <person name="Fischer K.F."/>
        </authorList>
    </citation>
    <scope>NUCLEOTIDE SEQUENCE</scope>
    <source>
        <strain evidence="12">SSS_KF_BRIS2020</strain>
    </source>
</reference>
<dbReference type="Gene3D" id="3.40.390.10">
    <property type="entry name" value="Collagenase (Catalytic Domain)"/>
    <property type="match status" value="2"/>
</dbReference>
<dbReference type="GO" id="GO:0005886">
    <property type="term" value="C:plasma membrane"/>
    <property type="evidence" value="ECO:0007669"/>
    <property type="project" value="TreeGrafter"/>
</dbReference>
<dbReference type="GO" id="GO:0004222">
    <property type="term" value="F:metalloendopeptidase activity"/>
    <property type="evidence" value="ECO:0007669"/>
    <property type="project" value="InterPro"/>
</dbReference>
<dbReference type="EMBL" id="WVUK01000048">
    <property type="protein sequence ID" value="KAF7495489.1"/>
    <property type="molecule type" value="Genomic_DNA"/>
</dbReference>
<feature type="compositionally biased region" description="Low complexity" evidence="8">
    <location>
        <begin position="359"/>
        <end position="370"/>
    </location>
</feature>
<keyword evidence="9" id="KW-0472">Membrane</keyword>
<dbReference type="Pfam" id="PF01431">
    <property type="entry name" value="Peptidase_M13"/>
    <property type="match status" value="1"/>
</dbReference>
<dbReference type="InterPro" id="IPR000718">
    <property type="entry name" value="Peptidase_M13"/>
</dbReference>
<dbReference type="AlphaFoldDB" id="A0A834RDY8"/>
<accession>A0A834RDY8</accession>
<sequence>MNNEIYLDLNNNSNNVLDSNRFSRNVPFSITQDRNDRFEDSLAMKKNEEIQEIRINNNNNCIIPLRRNILTNLSRMNSAMNFNRKYRPEQFDRKIQHSNHSKIEQSIDLINDHHHHHHHLLIWFIIMFGLIIILIVLSSMCLTRNVQYKNLCLTEVCISEAAKIINSIDKTVDPCDDFYQFVCGQWLEKTIIPEHKPMENKFDELHDTLHRQIRSKSENISEASFIKNLKLFYNSCMNVSEIDRRGAEPLIKILDQLGGWPILDGESKWSDLKEKQWSLVEMHRKLNDLGVIEDMIIPLFISIDEKNNSKNIVTIKEPSFGLMNREFMTKDDDDTAIKSYFGLMLYTLQLLMEQKQQQQQQQQQQKQQKQSLQNNPQTFRRRNPMEFTFEMNDIDLEPKLIDEMREILNFEKMLANNSITKEERSNITRLYNEMTIEQLERISPNVEWLQLINIFTESIQLTLTNESKIVVTDLNYVKFLSDIMPSTSKRLITNYIVWRVIKSKIGILDSTWRRLKQTYNSVNMGHPRIESRWLQCVSHTYASLGTALSNIYIKNHFTLKGKNKIDEIVDKIRAELNTTINYATWMDSRTKQSALDKLASMNFRIGYPDELLDDDLISKYYENLTLTENYFENVIALHKFFVESSFKSLKEINYRNDWRKYTDVIDVNAYYYHQENSFILNAGILQDRFFNPDRPNYLNYGSIGEIIGHEITHGFDSIGKQYDKTGRLRNWWDPKTDELYQKKASCMVDQYNQYSFDQIAMHLNGDNTKDENIADNIGVALAYRAYVRAYHSFWSDTEQYLPGLSYNPRQLFWISYGLENCEKMTDEMLKITLQLDTHSPGKYRLNGVVSNSRSFASDFGCPTASPMNPETKCQVW</sequence>
<feature type="transmembrane region" description="Helical" evidence="9">
    <location>
        <begin position="120"/>
        <end position="140"/>
    </location>
</feature>
<keyword evidence="7" id="KW-0482">Metalloprotease</keyword>
<dbReference type="InterPro" id="IPR024079">
    <property type="entry name" value="MetalloPept_cat_dom_sf"/>
</dbReference>
<evidence type="ECO:0000259" key="10">
    <source>
        <dbReference type="Pfam" id="PF01431"/>
    </source>
</evidence>
<dbReference type="Pfam" id="PF05649">
    <property type="entry name" value="Peptidase_M13_N"/>
    <property type="match status" value="1"/>
</dbReference>
<gene>
    <name evidence="12" type="ORF">SSS_2621</name>
</gene>
<dbReference type="InterPro" id="IPR008753">
    <property type="entry name" value="Peptidase_M13_N"/>
</dbReference>
<keyword evidence="9" id="KW-1133">Transmembrane helix</keyword>
<evidence type="ECO:0000256" key="8">
    <source>
        <dbReference type="SAM" id="MobiDB-lite"/>
    </source>
</evidence>
<name>A0A834RDY8_SARSC</name>
<evidence type="ECO:0000313" key="12">
    <source>
        <dbReference type="EMBL" id="KAF7495489.1"/>
    </source>
</evidence>
<evidence type="ECO:0000256" key="7">
    <source>
        <dbReference type="ARBA" id="ARBA00023049"/>
    </source>
</evidence>
<keyword evidence="5" id="KW-0378">Hydrolase</keyword>
<dbReference type="OrthoDB" id="6502247at2759"/>
<protein>
    <submittedName>
        <fullName evidence="12">Membrane metallo-endopeptidase-like 1</fullName>
    </submittedName>
</protein>
<evidence type="ECO:0000256" key="5">
    <source>
        <dbReference type="ARBA" id="ARBA00022801"/>
    </source>
</evidence>
<feature type="region of interest" description="Disordered" evidence="8">
    <location>
        <begin position="359"/>
        <end position="384"/>
    </location>
</feature>
<comment type="cofactor">
    <cofactor evidence="1">
        <name>Zn(2+)</name>
        <dbReference type="ChEBI" id="CHEBI:29105"/>
    </cofactor>
</comment>
<evidence type="ECO:0000259" key="11">
    <source>
        <dbReference type="Pfam" id="PF05649"/>
    </source>
</evidence>
<dbReference type="PANTHER" id="PTHR11733">
    <property type="entry name" value="ZINC METALLOPROTEASE FAMILY M13 NEPRILYSIN-RELATED"/>
    <property type="match status" value="1"/>
</dbReference>
<reference evidence="13" key="3">
    <citation type="submission" date="2022-06" db="UniProtKB">
        <authorList>
            <consortium name="EnsemblMetazoa"/>
        </authorList>
    </citation>
    <scope>IDENTIFICATION</scope>
</reference>
<dbReference type="PROSITE" id="PS51885">
    <property type="entry name" value="NEPRILYSIN"/>
    <property type="match status" value="1"/>
</dbReference>
<evidence type="ECO:0000256" key="3">
    <source>
        <dbReference type="ARBA" id="ARBA00022670"/>
    </source>
</evidence>
<comment type="similarity">
    <text evidence="2">Belongs to the peptidase M13 family.</text>
</comment>
<dbReference type="PRINTS" id="PR00786">
    <property type="entry name" value="NEPRILYSIN"/>
</dbReference>
<evidence type="ECO:0000256" key="4">
    <source>
        <dbReference type="ARBA" id="ARBA00022723"/>
    </source>
</evidence>
<evidence type="ECO:0000256" key="9">
    <source>
        <dbReference type="SAM" id="Phobius"/>
    </source>
</evidence>
<feature type="domain" description="Peptidase M13 N-terminal" evidence="11">
    <location>
        <begin position="174"/>
        <end position="608"/>
    </location>
</feature>
<dbReference type="CDD" id="cd08662">
    <property type="entry name" value="M13"/>
    <property type="match status" value="1"/>
</dbReference>
<organism evidence="12">
    <name type="scientific">Sarcoptes scabiei</name>
    <name type="common">Itch mite</name>
    <name type="synonym">Acarus scabiei</name>
    <dbReference type="NCBI Taxonomy" id="52283"/>
    <lineage>
        <taxon>Eukaryota</taxon>
        <taxon>Metazoa</taxon>
        <taxon>Ecdysozoa</taxon>
        <taxon>Arthropoda</taxon>
        <taxon>Chelicerata</taxon>
        <taxon>Arachnida</taxon>
        <taxon>Acari</taxon>
        <taxon>Acariformes</taxon>
        <taxon>Sarcoptiformes</taxon>
        <taxon>Astigmata</taxon>
        <taxon>Psoroptidia</taxon>
        <taxon>Sarcoptoidea</taxon>
        <taxon>Sarcoptidae</taxon>
        <taxon>Sarcoptinae</taxon>
        <taxon>Sarcoptes</taxon>
    </lineage>
</organism>
<dbReference type="PANTHER" id="PTHR11733:SF133">
    <property type="entry name" value="PHOSPHATE-REGULATING NEUTRAL ENDOPEPTIDASE PHEX"/>
    <property type="match status" value="1"/>
</dbReference>
<evidence type="ECO:0000256" key="2">
    <source>
        <dbReference type="ARBA" id="ARBA00007357"/>
    </source>
</evidence>
<keyword evidence="3" id="KW-0645">Protease</keyword>
<feature type="domain" description="Peptidase M13 C-terminal" evidence="10">
    <location>
        <begin position="668"/>
        <end position="875"/>
    </location>
</feature>
<keyword evidence="6" id="KW-0862">Zinc</keyword>
<dbReference type="SUPFAM" id="SSF55486">
    <property type="entry name" value="Metalloproteases ('zincins'), catalytic domain"/>
    <property type="match status" value="1"/>
</dbReference>
<reference evidence="14" key="1">
    <citation type="journal article" date="2020" name="PLoS Negl. Trop. Dis.">
        <title>High-quality nuclear genome for Sarcoptes scabiei-A critical resource for a neglected parasite.</title>
        <authorList>
            <person name="Korhonen P.K."/>
            <person name="Gasser R.B."/>
            <person name="Ma G."/>
            <person name="Wang T."/>
            <person name="Stroehlein A.J."/>
            <person name="Young N.D."/>
            <person name="Ang C.S."/>
            <person name="Fernando D.D."/>
            <person name="Lu H.C."/>
            <person name="Taylor S."/>
            <person name="Reynolds S.L."/>
            <person name="Mofiz E."/>
            <person name="Najaraj S.H."/>
            <person name="Gowda H."/>
            <person name="Madugundu A."/>
            <person name="Renuse S."/>
            <person name="Holt D."/>
            <person name="Pandey A."/>
            <person name="Papenfuss A.T."/>
            <person name="Fischer K."/>
        </authorList>
    </citation>
    <scope>NUCLEOTIDE SEQUENCE [LARGE SCALE GENOMIC DNA]</scope>
</reference>
<dbReference type="Proteomes" id="UP000070412">
    <property type="component" value="Unassembled WGS sequence"/>
</dbReference>
<dbReference type="EnsemblMetazoa" id="SSS_2621s_mrna">
    <property type="protein sequence ID" value="KAF7495489.1"/>
    <property type="gene ID" value="SSS_2621"/>
</dbReference>
<dbReference type="GO" id="GO:0046872">
    <property type="term" value="F:metal ion binding"/>
    <property type="evidence" value="ECO:0007669"/>
    <property type="project" value="UniProtKB-KW"/>
</dbReference>
<evidence type="ECO:0000256" key="6">
    <source>
        <dbReference type="ARBA" id="ARBA00022833"/>
    </source>
</evidence>
<dbReference type="Gene3D" id="1.10.1380.10">
    <property type="entry name" value="Neutral endopeptidase , domain2"/>
    <property type="match status" value="2"/>
</dbReference>
<keyword evidence="14" id="KW-1185">Reference proteome</keyword>
<evidence type="ECO:0000313" key="13">
    <source>
        <dbReference type="EnsemblMetazoa" id="KAF7495489.1"/>
    </source>
</evidence>
<dbReference type="InterPro" id="IPR042089">
    <property type="entry name" value="Peptidase_M13_dom_2"/>
</dbReference>
<dbReference type="GO" id="GO:0016485">
    <property type="term" value="P:protein processing"/>
    <property type="evidence" value="ECO:0007669"/>
    <property type="project" value="TreeGrafter"/>
</dbReference>
<evidence type="ECO:0000256" key="1">
    <source>
        <dbReference type="ARBA" id="ARBA00001947"/>
    </source>
</evidence>
<keyword evidence="4" id="KW-0479">Metal-binding</keyword>
<keyword evidence="9" id="KW-0812">Transmembrane</keyword>
<dbReference type="InterPro" id="IPR018497">
    <property type="entry name" value="Peptidase_M13_C"/>
</dbReference>